<dbReference type="PROSITE" id="PS50042">
    <property type="entry name" value="CNMP_BINDING_3"/>
    <property type="match status" value="1"/>
</dbReference>
<dbReference type="Gene3D" id="2.60.120.10">
    <property type="entry name" value="Jelly Rolls"/>
    <property type="match status" value="1"/>
</dbReference>
<feature type="transmembrane region" description="Helical" evidence="1">
    <location>
        <begin position="18"/>
        <end position="35"/>
    </location>
</feature>
<evidence type="ECO:0000313" key="4">
    <source>
        <dbReference type="Proteomes" id="UP000054937"/>
    </source>
</evidence>
<dbReference type="SUPFAM" id="SSF51206">
    <property type="entry name" value="cAMP-binding domain-like"/>
    <property type="match status" value="1"/>
</dbReference>
<dbReference type="InterPro" id="IPR026370">
    <property type="entry name" value="Tetrahymanol_synth_THC1"/>
</dbReference>
<keyword evidence="1" id="KW-0812">Transmembrane</keyword>
<keyword evidence="4" id="KW-1185">Reference proteome</keyword>
<dbReference type="GO" id="GO:0003254">
    <property type="term" value="P:regulation of membrane depolarization"/>
    <property type="evidence" value="ECO:0007669"/>
    <property type="project" value="TreeGrafter"/>
</dbReference>
<keyword evidence="3" id="KW-0808">Transferase</keyword>
<dbReference type="Gene3D" id="1.50.10.20">
    <property type="match status" value="2"/>
</dbReference>
<dbReference type="PANTHER" id="PTHR45689:SF5">
    <property type="entry name" value="I[[H]] CHANNEL, ISOFORM E"/>
    <property type="match status" value="1"/>
</dbReference>
<dbReference type="Pfam" id="PF13243">
    <property type="entry name" value="SQHop_cyclase_C"/>
    <property type="match status" value="1"/>
</dbReference>
<dbReference type="CDD" id="cd00038">
    <property type="entry name" value="CAP_ED"/>
    <property type="match status" value="1"/>
</dbReference>
<dbReference type="InterPro" id="IPR000595">
    <property type="entry name" value="cNMP-bd_dom"/>
</dbReference>
<dbReference type="Pfam" id="PF07885">
    <property type="entry name" value="Ion_trans_2"/>
    <property type="match status" value="1"/>
</dbReference>
<dbReference type="Pfam" id="PF00027">
    <property type="entry name" value="cNMP_binding"/>
    <property type="match status" value="1"/>
</dbReference>
<dbReference type="PANTHER" id="PTHR45689">
    <property type="entry name" value="I[[H]] CHANNEL, ISOFORM E"/>
    <property type="match status" value="1"/>
</dbReference>
<dbReference type="InterPro" id="IPR018490">
    <property type="entry name" value="cNMP-bd_dom_sf"/>
</dbReference>
<dbReference type="SMART" id="SM00100">
    <property type="entry name" value="cNMP"/>
    <property type="match status" value="1"/>
</dbReference>
<dbReference type="GO" id="GO:0005249">
    <property type="term" value="F:voltage-gated potassium channel activity"/>
    <property type="evidence" value="ECO:0007669"/>
    <property type="project" value="TreeGrafter"/>
</dbReference>
<dbReference type="Gene3D" id="1.10.287.70">
    <property type="match status" value="1"/>
</dbReference>
<dbReference type="InterPro" id="IPR032696">
    <property type="entry name" value="SQ_cyclase_C"/>
</dbReference>
<accession>A0A0V0QK42</accession>
<dbReference type="EMBL" id="LDAU01000154">
    <property type="protein sequence ID" value="KRX02665.1"/>
    <property type="molecule type" value="Genomic_DNA"/>
</dbReference>
<sequence length="1105" mass="129431">MVTVGYGEIYPVNSFEQMMSVFFMIVQCGIFAYMINRVGEVLNQMNKITAKKDLILFQANKYMLSKNISNRLRYACQEYLEFYYQQSMDDEQEIEEKMLDILSEPLKKQLLIENYNIILYQSPIFKYNFSDQMNNKLIKIIKKMNIAPDQIVFQNEEIDDNIYFINQGEVEIFISGNTEQNREINQNQNVMRTLKKGQCFGAIEFFTGNTRTYNVRTKSFTSLLKISRQDFLKELQKLNKDEINKFYHIKDQLLQQNYTDIWNSCFCCNNPLHIMKNCPYIVYKPNKGKLFKQLNEYVPVLNRQKYDRYLKYKSNTRSTLNEIQGNYEDFLDEKFEEINNYTISYNISTLGDDQWTSESDSQLSQIEDHQDFHIQNQNQQNQYHSNETQIKNLFKRSFNKKQSIISEKPESTQLIEDQSQQGKIQISEFTSGIHNDKHMKLLAVLILILALSAHNIYAQQNIIDATIEKAKQNIWSRYKDNHWNYPTFLGTMFLSCYYMESQAMGWSLEKTGFDVQRHKTNVLNEQLPNGAWQQVPSENEGNESIDATIMHYWFLKMVGDDINAPHMVKARNFILQNGGIENAQQMTRYKMALYGQYDWADSYYIPLLIFDKDHPLAYFAYSRNIVAQWVYPHITAFGYLRYFRIFNQQGPSLFEIYSNPPKDGKLNLSQRETGAEPEESVVKLVEEMISLRRPKGSIGTYTVSTQLNLFCFKHFIENWPNHKFVPTLKEMIEEGFKFIQMNIFNEISPYTGQLDDGRWWDTLLVQWALLEAGEDEDKLIDSLDKLTTDAWQENGGIAYGWDFEYAPDTDDTSVYIQNIGLLKKPENKARYQKNLEKSKEFMQWAQNNDGGLPAFDHEFQGNWYFKLGMKVLDLEKSAEIFDPSCPDITGHMFEAYAANGIDKSNPYIQKGIQFLEKSYTNFENGYIAWQGRWGINYIYSSGTVLQGLRKVGYNMKNDIIARNVAWLVARQNADGGFGENHLSYNDPVKWNGRGKSTPTQTAWGLMGLIAVHEHYDVKENIERGIEYLLNNFWETNEGFWFDKTVVGSGHRGMVYLQYPAYANSFPLIALGRYREILQKGYSNFDKLDNLQQRIDKILKETKSEL</sequence>
<dbReference type="Pfam" id="PF13249">
    <property type="entry name" value="SQHop_cyclase_N"/>
    <property type="match status" value="1"/>
</dbReference>
<dbReference type="SUPFAM" id="SSF81324">
    <property type="entry name" value="Voltage-gated potassium channels"/>
    <property type="match status" value="1"/>
</dbReference>
<dbReference type="GO" id="GO:0035725">
    <property type="term" value="P:sodium ion transmembrane transport"/>
    <property type="evidence" value="ECO:0007669"/>
    <property type="project" value="TreeGrafter"/>
</dbReference>
<dbReference type="InterPro" id="IPR013099">
    <property type="entry name" value="K_chnl_dom"/>
</dbReference>
<dbReference type="InterPro" id="IPR008930">
    <property type="entry name" value="Terpenoid_cyclase/PrenylTrfase"/>
</dbReference>
<dbReference type="OrthoDB" id="21502at2759"/>
<proteinExistence type="predicted"/>
<reference evidence="3 4" key="1">
    <citation type="journal article" date="2015" name="Sci. Rep.">
        <title>Genome of the facultative scuticociliatosis pathogen Pseudocohnilembus persalinus provides insight into its virulence through horizontal gene transfer.</title>
        <authorList>
            <person name="Xiong J."/>
            <person name="Wang G."/>
            <person name="Cheng J."/>
            <person name="Tian M."/>
            <person name="Pan X."/>
            <person name="Warren A."/>
            <person name="Jiang C."/>
            <person name="Yuan D."/>
            <person name="Miao W."/>
        </authorList>
    </citation>
    <scope>NUCLEOTIDE SEQUENCE [LARGE SCALE GENOMIC DNA]</scope>
    <source>
        <strain evidence="3">36N120E</strain>
    </source>
</reference>
<dbReference type="GO" id="GO:0098855">
    <property type="term" value="C:HCN channel complex"/>
    <property type="evidence" value="ECO:0007669"/>
    <property type="project" value="TreeGrafter"/>
</dbReference>
<dbReference type="InParanoid" id="A0A0V0QK42"/>
<keyword evidence="1" id="KW-1133">Transmembrane helix</keyword>
<evidence type="ECO:0000259" key="2">
    <source>
        <dbReference type="PROSITE" id="PS50042"/>
    </source>
</evidence>
<evidence type="ECO:0000256" key="1">
    <source>
        <dbReference type="SAM" id="Phobius"/>
    </source>
</evidence>
<comment type="caution">
    <text evidence="3">The sequence shown here is derived from an EMBL/GenBank/DDBJ whole genome shotgun (WGS) entry which is preliminary data.</text>
</comment>
<organism evidence="3 4">
    <name type="scientific">Pseudocohnilembus persalinus</name>
    <name type="common">Ciliate</name>
    <dbReference type="NCBI Taxonomy" id="266149"/>
    <lineage>
        <taxon>Eukaryota</taxon>
        <taxon>Sar</taxon>
        <taxon>Alveolata</taxon>
        <taxon>Ciliophora</taxon>
        <taxon>Intramacronucleata</taxon>
        <taxon>Oligohymenophorea</taxon>
        <taxon>Scuticociliatia</taxon>
        <taxon>Philasterida</taxon>
        <taxon>Pseudocohnilembidae</taxon>
        <taxon>Pseudocohnilembus</taxon>
    </lineage>
</organism>
<gene>
    <name evidence="3" type="ORF">PPERSA_12005</name>
</gene>
<dbReference type="NCBIfam" id="TIGR04277">
    <property type="entry name" value="squa_tetra_cyc"/>
    <property type="match status" value="1"/>
</dbReference>
<feature type="domain" description="Cyclic nucleotide-binding" evidence="2">
    <location>
        <begin position="125"/>
        <end position="235"/>
    </location>
</feature>
<dbReference type="InterPro" id="IPR014710">
    <property type="entry name" value="RmlC-like_jellyroll"/>
</dbReference>
<dbReference type="InterPro" id="IPR051413">
    <property type="entry name" value="K/Na_HCN_channel"/>
</dbReference>
<dbReference type="InterPro" id="IPR032697">
    <property type="entry name" value="SQ_cyclase_N"/>
</dbReference>
<dbReference type="GO" id="GO:0016740">
    <property type="term" value="F:transferase activity"/>
    <property type="evidence" value="ECO:0007669"/>
    <property type="project" value="UniProtKB-KW"/>
</dbReference>
<protein>
    <submittedName>
        <fullName evidence="3">Terpenoid cyclases/protein prenyltransferase alpha-alpha toroid</fullName>
    </submittedName>
</protein>
<keyword evidence="1" id="KW-0472">Membrane</keyword>
<evidence type="ECO:0000313" key="3">
    <source>
        <dbReference type="EMBL" id="KRX02665.1"/>
    </source>
</evidence>
<name>A0A0V0QK42_PSEPJ</name>
<dbReference type="SUPFAM" id="SSF48239">
    <property type="entry name" value="Terpenoid cyclases/Protein prenyltransferases"/>
    <property type="match status" value="2"/>
</dbReference>
<dbReference type="Proteomes" id="UP000054937">
    <property type="component" value="Unassembled WGS sequence"/>
</dbReference>
<dbReference type="AlphaFoldDB" id="A0A0V0QK42"/>